<dbReference type="GO" id="GO:0005886">
    <property type="term" value="C:plasma membrane"/>
    <property type="evidence" value="ECO:0007669"/>
    <property type="project" value="UniProtKB-SubCell"/>
</dbReference>
<evidence type="ECO:0000256" key="4">
    <source>
        <dbReference type="ARBA" id="ARBA00022692"/>
    </source>
</evidence>
<gene>
    <name evidence="11" type="primary">OR8-1-1</name>
</gene>
<keyword evidence="2" id="KW-1003">Cell membrane</keyword>
<comment type="caution">
    <text evidence="10">Lacks conserved residue(s) required for the propagation of feature annotation.</text>
</comment>
<dbReference type="PANTHER" id="PTHR21137:SF35">
    <property type="entry name" value="ODORANT RECEPTOR 19A-RELATED"/>
    <property type="match status" value="1"/>
</dbReference>
<dbReference type="EMBL" id="MH937286">
    <property type="protein sequence ID" value="AYN70701.1"/>
    <property type="molecule type" value="mRNA"/>
</dbReference>
<evidence type="ECO:0000256" key="8">
    <source>
        <dbReference type="ARBA" id="ARBA00023170"/>
    </source>
</evidence>
<reference evidence="11" key="1">
    <citation type="submission" date="2018-09" db="EMBL/GenBank/DDBJ databases">
        <title>Identification and expression analysis of chemosensory genes in citrus fruit fly Bactrocera minax.</title>
        <authorList>
            <person name="Lu Y."/>
            <person name="Yu T."/>
            <person name="Cheng J."/>
        </authorList>
    </citation>
    <scope>NUCLEOTIDE SEQUENCE</scope>
    <source>
        <strain evidence="11">Bmi002251</strain>
    </source>
</reference>
<evidence type="ECO:0000256" key="7">
    <source>
        <dbReference type="ARBA" id="ARBA00023136"/>
    </source>
</evidence>
<dbReference type="GO" id="GO:0004984">
    <property type="term" value="F:olfactory receptor activity"/>
    <property type="evidence" value="ECO:0007669"/>
    <property type="project" value="InterPro"/>
</dbReference>
<dbReference type="AlphaFoldDB" id="A0A3G2LEM8"/>
<evidence type="ECO:0000313" key="11">
    <source>
        <dbReference type="EMBL" id="AYN70701.1"/>
    </source>
</evidence>
<evidence type="ECO:0000256" key="3">
    <source>
        <dbReference type="ARBA" id="ARBA00022606"/>
    </source>
</evidence>
<evidence type="ECO:0000256" key="2">
    <source>
        <dbReference type="ARBA" id="ARBA00022475"/>
    </source>
</evidence>
<evidence type="ECO:0000256" key="6">
    <source>
        <dbReference type="ARBA" id="ARBA00022989"/>
    </source>
</evidence>
<evidence type="ECO:0000256" key="1">
    <source>
        <dbReference type="ARBA" id="ARBA00004651"/>
    </source>
</evidence>
<dbReference type="PANTHER" id="PTHR21137">
    <property type="entry name" value="ODORANT RECEPTOR"/>
    <property type="match status" value="1"/>
</dbReference>
<proteinExistence type="evidence at transcript level"/>
<organism evidence="11">
    <name type="scientific">Bactrocera minax</name>
    <name type="common">Chinese citrus fly</name>
    <dbReference type="NCBI Taxonomy" id="104690"/>
    <lineage>
        <taxon>Eukaryota</taxon>
        <taxon>Metazoa</taxon>
        <taxon>Ecdysozoa</taxon>
        <taxon>Arthropoda</taxon>
        <taxon>Hexapoda</taxon>
        <taxon>Insecta</taxon>
        <taxon>Pterygota</taxon>
        <taxon>Neoptera</taxon>
        <taxon>Endopterygota</taxon>
        <taxon>Diptera</taxon>
        <taxon>Brachycera</taxon>
        <taxon>Muscomorpha</taxon>
        <taxon>Tephritoidea</taxon>
        <taxon>Tephritidae</taxon>
        <taxon>Bactrocera</taxon>
        <taxon>Tetradacus</taxon>
    </lineage>
</organism>
<protein>
    <recommendedName>
        <fullName evidence="10">Odorant receptor</fullName>
    </recommendedName>
</protein>
<dbReference type="Pfam" id="PF02949">
    <property type="entry name" value="7tm_6"/>
    <property type="match status" value="1"/>
</dbReference>
<name>A0A3G2LEM8_9MUSC</name>
<feature type="transmembrane region" description="Helical" evidence="10">
    <location>
        <begin position="160"/>
        <end position="181"/>
    </location>
</feature>
<evidence type="ECO:0000256" key="10">
    <source>
        <dbReference type="RuleBase" id="RU351113"/>
    </source>
</evidence>
<keyword evidence="8 10" id="KW-0675">Receptor</keyword>
<accession>A0A3G2LEM8</accession>
<evidence type="ECO:0000256" key="9">
    <source>
        <dbReference type="ARBA" id="ARBA00023224"/>
    </source>
</evidence>
<dbReference type="InterPro" id="IPR004117">
    <property type="entry name" value="7tm6_olfct_rcpt"/>
</dbReference>
<evidence type="ECO:0000256" key="5">
    <source>
        <dbReference type="ARBA" id="ARBA00022725"/>
    </source>
</evidence>
<keyword evidence="4 10" id="KW-0812">Transmembrane</keyword>
<feature type="transmembrane region" description="Helical" evidence="10">
    <location>
        <begin position="67"/>
        <end position="89"/>
    </location>
</feature>
<keyword evidence="3 10" id="KW-0716">Sensory transduction</keyword>
<comment type="subcellular location">
    <subcellularLocation>
        <location evidence="1 10">Cell membrane</location>
        <topology evidence="1 10">Multi-pass membrane protein</topology>
    </subcellularLocation>
</comment>
<keyword evidence="9 10" id="KW-0807">Transducer</keyword>
<dbReference type="GO" id="GO:0005549">
    <property type="term" value="F:odorant binding"/>
    <property type="evidence" value="ECO:0007669"/>
    <property type="project" value="InterPro"/>
</dbReference>
<keyword evidence="6 10" id="KW-1133">Transmembrane helix</keyword>
<feature type="transmembrane region" description="Helical" evidence="10">
    <location>
        <begin position="212"/>
        <end position="233"/>
    </location>
</feature>
<keyword evidence="5 10" id="KW-0552">Olfaction</keyword>
<feature type="transmembrane region" description="Helical" evidence="10">
    <location>
        <begin position="101"/>
        <end position="123"/>
    </location>
</feature>
<sequence length="345" mass="40550">MFQDQVRLPLQRRITSPENTRNMRKLTDLLYGRGAAKFESNESFQLIFQCWSLFGIKPLKQYRSGRLLHMCFCWFCLILCPFSFYMGYLQTLQTAPVMVQLSLLQATVNVLGLPLKAIVITIFQTHLRSAEPIFVRLDERYQSTESREQIKNCVALSTRLFTIVGFMYHLYGGITYFQALVTNNYPLRTWLPFTDYIPQPTIRYWAHFMFEVFHMAFLLSVQFTMDVFPAIYIRNLRTHLNLLTERVSQLGGNPDFTDEQNYDELVDCIIMPTCYQASMIEEYSTKLPDAIFHCNWLAMDKRCRKLTIYFMHRAQENVTFVALKLFKINLTTNLSVSKSCCKEQQ</sequence>
<dbReference type="GO" id="GO:0007165">
    <property type="term" value="P:signal transduction"/>
    <property type="evidence" value="ECO:0007669"/>
    <property type="project" value="UniProtKB-KW"/>
</dbReference>
<keyword evidence="7 10" id="KW-0472">Membrane</keyword>
<comment type="similarity">
    <text evidence="10">Belongs to the insect chemoreceptor superfamily. Heteromeric odorant receptor channel (TC 1.A.69) family.</text>
</comment>